<evidence type="ECO:0000313" key="2">
    <source>
        <dbReference type="Proteomes" id="UP000699042"/>
    </source>
</evidence>
<dbReference type="EMBL" id="JAESDN010000016">
    <property type="protein sequence ID" value="KAG7040988.1"/>
    <property type="molecule type" value="Genomic_DNA"/>
</dbReference>
<comment type="caution">
    <text evidence="1">The sequence shown here is derived from an EMBL/GenBank/DDBJ whole genome shotgun (WGS) entry which is preliminary data.</text>
</comment>
<protein>
    <submittedName>
        <fullName evidence="1">Uncharacterized protein</fullName>
    </submittedName>
</protein>
<gene>
    <name evidence="1" type="ORF">JMJ77_008695</name>
</gene>
<reference evidence="1" key="1">
    <citation type="submission" date="2021-05" db="EMBL/GenBank/DDBJ databases">
        <title>Comparative genomics of three Colletotrichum scovillei strains and genetic complementation revealed genes involved fungal growth and virulence on chili pepper.</title>
        <authorList>
            <person name="Hsieh D.-K."/>
            <person name="Chuang S.-C."/>
            <person name="Chen C.-Y."/>
            <person name="Chao Y.-T."/>
            <person name="Lu M.-Y.J."/>
            <person name="Lee M.-H."/>
            <person name="Shih M.-C."/>
        </authorList>
    </citation>
    <scope>NUCLEOTIDE SEQUENCE</scope>
    <source>
        <strain evidence="1">Coll-153</strain>
    </source>
</reference>
<dbReference type="Proteomes" id="UP000699042">
    <property type="component" value="Unassembled WGS sequence"/>
</dbReference>
<accession>A0A9P7QR20</accession>
<name>A0A9P7QR20_9PEZI</name>
<evidence type="ECO:0000313" key="1">
    <source>
        <dbReference type="EMBL" id="KAG7040988.1"/>
    </source>
</evidence>
<dbReference type="AlphaFoldDB" id="A0A9P7QR20"/>
<sequence length="125" mass="13943">MQIQTKYLHHTQHILKRLPHHRIFIMKQFTIVALSILSTAFALPSQQDAQHPGLVPRVNICKNFYLSKKDGSGNGPWTCCCANTQCTVSWGVTSTAKLNGDLGGDWSAVDDKYHMYVAAGTRCDH</sequence>
<organism evidence="1 2">
    <name type="scientific">Colletotrichum scovillei</name>
    <dbReference type="NCBI Taxonomy" id="1209932"/>
    <lineage>
        <taxon>Eukaryota</taxon>
        <taxon>Fungi</taxon>
        <taxon>Dikarya</taxon>
        <taxon>Ascomycota</taxon>
        <taxon>Pezizomycotina</taxon>
        <taxon>Sordariomycetes</taxon>
        <taxon>Hypocreomycetidae</taxon>
        <taxon>Glomerellales</taxon>
        <taxon>Glomerellaceae</taxon>
        <taxon>Colletotrichum</taxon>
        <taxon>Colletotrichum acutatum species complex</taxon>
    </lineage>
</organism>
<keyword evidence="2" id="KW-1185">Reference proteome</keyword>
<proteinExistence type="predicted"/>